<evidence type="ECO:0000313" key="1">
    <source>
        <dbReference type="EMBL" id="OXA63678.1"/>
    </source>
</evidence>
<dbReference type="OrthoDB" id="41532at2759"/>
<proteinExistence type="predicted"/>
<dbReference type="Proteomes" id="UP000198287">
    <property type="component" value="Unassembled WGS sequence"/>
</dbReference>
<accession>A0A226F2H8</accession>
<comment type="caution">
    <text evidence="1">The sequence shown here is derived from an EMBL/GenBank/DDBJ whole genome shotgun (WGS) entry which is preliminary data.</text>
</comment>
<dbReference type="PANTHER" id="PTHR20905:SF1">
    <property type="entry name" value="AT07410P-RELATED"/>
    <property type="match status" value="1"/>
</dbReference>
<dbReference type="EMBL" id="LNIX01000001">
    <property type="protein sequence ID" value="OXA63678.1"/>
    <property type="molecule type" value="Genomic_DNA"/>
</dbReference>
<dbReference type="CDD" id="cd04301">
    <property type="entry name" value="NAT_SF"/>
    <property type="match status" value="1"/>
</dbReference>
<dbReference type="AlphaFoldDB" id="A0A226F2H8"/>
<dbReference type="STRING" id="158441.A0A226F2H8"/>
<organism evidence="1 2">
    <name type="scientific">Folsomia candida</name>
    <name type="common">Springtail</name>
    <dbReference type="NCBI Taxonomy" id="158441"/>
    <lineage>
        <taxon>Eukaryota</taxon>
        <taxon>Metazoa</taxon>
        <taxon>Ecdysozoa</taxon>
        <taxon>Arthropoda</taxon>
        <taxon>Hexapoda</taxon>
        <taxon>Collembola</taxon>
        <taxon>Entomobryomorpha</taxon>
        <taxon>Isotomoidea</taxon>
        <taxon>Isotomidae</taxon>
        <taxon>Proisotominae</taxon>
        <taxon>Folsomia</taxon>
    </lineage>
</organism>
<sequence>MGSLRKMPSEESYALIEGDFKNFRVKRITDKDIPKVLENIELYFIPGEITCSNLGLTDQSVREFLDVAKISIQDGLGFYMEDKETGELACVRLTHRMRKGVDQFESLDIQSKSMFAVFEIFDKLNKIGKIYERYGIDEYAEFFLVSTTPKYRNQGASKELYRRSLDFLRAEGFKVAKVFLSSPWTVAGTKSLGFEELGSLSYETVRWSESGELIFPDPEKVKGVNLYLKVFVFN</sequence>
<dbReference type="InterPro" id="IPR016181">
    <property type="entry name" value="Acyl_CoA_acyltransferase"/>
</dbReference>
<dbReference type="OMA" id="NIELYFI"/>
<keyword evidence="2" id="KW-1185">Reference proteome</keyword>
<reference evidence="1 2" key="1">
    <citation type="submission" date="2015-12" db="EMBL/GenBank/DDBJ databases">
        <title>The genome of Folsomia candida.</title>
        <authorList>
            <person name="Faddeeva A."/>
            <person name="Derks M.F."/>
            <person name="Anvar Y."/>
            <person name="Smit S."/>
            <person name="Van Straalen N."/>
            <person name="Roelofs D."/>
        </authorList>
    </citation>
    <scope>NUCLEOTIDE SEQUENCE [LARGE SCALE GENOMIC DNA]</scope>
    <source>
        <strain evidence="1 2">VU population</strain>
        <tissue evidence="1">Whole body</tissue>
    </source>
</reference>
<evidence type="ECO:0008006" key="3">
    <source>
        <dbReference type="Google" id="ProtNLM"/>
    </source>
</evidence>
<dbReference type="SUPFAM" id="SSF55729">
    <property type="entry name" value="Acyl-CoA N-acyltransferases (Nat)"/>
    <property type="match status" value="1"/>
</dbReference>
<gene>
    <name evidence="1" type="ORF">Fcan01_01681</name>
</gene>
<dbReference type="Gene3D" id="3.40.630.30">
    <property type="match status" value="1"/>
</dbReference>
<dbReference type="PANTHER" id="PTHR20905">
    <property type="entry name" value="N-ACETYLTRANSFERASE-RELATED"/>
    <property type="match status" value="1"/>
</dbReference>
<name>A0A226F2H8_FOLCA</name>
<protein>
    <recommendedName>
        <fullName evidence="3">N-acetyltransferase domain-containing protein</fullName>
    </recommendedName>
</protein>
<dbReference type="GO" id="GO:0008080">
    <property type="term" value="F:N-acetyltransferase activity"/>
    <property type="evidence" value="ECO:0007669"/>
    <property type="project" value="TreeGrafter"/>
</dbReference>
<evidence type="ECO:0000313" key="2">
    <source>
        <dbReference type="Proteomes" id="UP000198287"/>
    </source>
</evidence>